<evidence type="ECO:0000256" key="5">
    <source>
        <dbReference type="ARBA" id="ARBA00023136"/>
    </source>
</evidence>
<dbReference type="InterPro" id="IPR011701">
    <property type="entry name" value="MFS"/>
</dbReference>
<evidence type="ECO:0000256" key="3">
    <source>
        <dbReference type="ARBA" id="ARBA00022692"/>
    </source>
</evidence>
<accession>A0A089MVJ6</accession>
<keyword evidence="2" id="KW-1003">Cell membrane</keyword>
<sequence>MQVNDGSVNPSLNRRTWFLLGLGLNNLGNNFYYIGLPLLVYKLSGSATSMGIMAIIEVLPVLLLGPFIGTIVDRLDSKKILLVSSILQAVIMAVFFGVSNIQDSTAIVYIVYILGGITATNVQFNKITIFTIVPKLFHNNLKAGNAKISSVTTSTELFSPFIASFFIGLMGLFSLFLFNCITSVWFALIIVKAQILDEKKQPAPFDFSSFIRDTTKGFKVFVHSRPLLLLIIIVAISNLGDAGLIQLLMYYMAEDFHLSNASISFIIGISGIGAFLGTFFPRFTNKMTIGHTLFIGLLLNNVGIFLLLIKSWPIIAVGLFIANVGGIIYGISQNTIIHMVAEKDMLARVNSSLKLLVQITKPISISMLMFSANAFGAYFGIVVCVSFAVITTAVMIITKFYNFELEDKKIRGE</sequence>
<reference evidence="7" key="1">
    <citation type="submission" date="2014-08" db="EMBL/GenBank/DDBJ databases">
        <title>Comparative genomics of the Paenibacillus odorifer group.</title>
        <authorList>
            <person name="den Bakker H.C."/>
            <person name="Tsai Y.-C.Y.-C."/>
            <person name="Martin N."/>
            <person name="Korlach J."/>
            <person name="Wiedmann M."/>
        </authorList>
    </citation>
    <scope>NUCLEOTIDE SEQUENCE [LARGE SCALE GENOMIC DNA]</scope>
    <source>
        <strain evidence="7">DSM 13188</strain>
    </source>
</reference>
<dbReference type="InterPro" id="IPR036259">
    <property type="entry name" value="MFS_trans_sf"/>
</dbReference>
<dbReference type="PANTHER" id="PTHR23513">
    <property type="entry name" value="INTEGRAL MEMBRANE EFFLUX PROTEIN-RELATED"/>
    <property type="match status" value="1"/>
</dbReference>
<evidence type="ECO:0008006" key="9">
    <source>
        <dbReference type="Google" id="ProtNLM"/>
    </source>
</evidence>
<feature type="transmembrane region" description="Helical" evidence="6">
    <location>
        <begin position="227"/>
        <end position="249"/>
    </location>
</feature>
<feature type="transmembrane region" description="Helical" evidence="6">
    <location>
        <begin position="17"/>
        <end position="40"/>
    </location>
</feature>
<evidence type="ECO:0000313" key="7">
    <source>
        <dbReference type="EMBL" id="AIQ60429.1"/>
    </source>
</evidence>
<proteinExistence type="predicted"/>
<dbReference type="GO" id="GO:0022857">
    <property type="term" value="F:transmembrane transporter activity"/>
    <property type="evidence" value="ECO:0007669"/>
    <property type="project" value="InterPro"/>
</dbReference>
<dbReference type="SUPFAM" id="SSF103473">
    <property type="entry name" value="MFS general substrate transporter"/>
    <property type="match status" value="1"/>
</dbReference>
<feature type="transmembrane region" description="Helical" evidence="6">
    <location>
        <begin position="47"/>
        <end position="68"/>
    </location>
</feature>
<evidence type="ECO:0000313" key="8">
    <source>
        <dbReference type="Proteomes" id="UP000029518"/>
    </source>
</evidence>
<dbReference type="EMBL" id="CP009285">
    <property type="protein sequence ID" value="AIQ60429.1"/>
    <property type="molecule type" value="Genomic_DNA"/>
</dbReference>
<feature type="transmembrane region" description="Helical" evidence="6">
    <location>
        <begin position="261"/>
        <end position="280"/>
    </location>
</feature>
<keyword evidence="4 6" id="KW-1133">Transmembrane helix</keyword>
<feature type="transmembrane region" description="Helical" evidence="6">
    <location>
        <begin position="315"/>
        <end position="332"/>
    </location>
</feature>
<dbReference type="KEGG" id="pbd:PBOR_28365"/>
<feature type="transmembrane region" description="Helical" evidence="6">
    <location>
        <begin position="292"/>
        <end position="309"/>
    </location>
</feature>
<keyword evidence="5 6" id="KW-0472">Membrane</keyword>
<name>A0A089MVJ6_PAEBO</name>
<gene>
    <name evidence="7" type="ORF">PBOR_28365</name>
</gene>
<dbReference type="OrthoDB" id="9775268at2"/>
<evidence type="ECO:0000256" key="1">
    <source>
        <dbReference type="ARBA" id="ARBA00004651"/>
    </source>
</evidence>
<evidence type="ECO:0000256" key="4">
    <source>
        <dbReference type="ARBA" id="ARBA00022989"/>
    </source>
</evidence>
<organism evidence="7 8">
    <name type="scientific">Paenibacillus borealis</name>
    <dbReference type="NCBI Taxonomy" id="160799"/>
    <lineage>
        <taxon>Bacteria</taxon>
        <taxon>Bacillati</taxon>
        <taxon>Bacillota</taxon>
        <taxon>Bacilli</taxon>
        <taxon>Bacillales</taxon>
        <taxon>Paenibacillaceae</taxon>
        <taxon>Paenibacillus</taxon>
    </lineage>
</organism>
<dbReference type="RefSeq" id="WP_042217028.1">
    <property type="nucleotide sequence ID" value="NZ_CP009285.1"/>
</dbReference>
<dbReference type="Proteomes" id="UP000029518">
    <property type="component" value="Chromosome"/>
</dbReference>
<dbReference type="HOGENOM" id="CLU_034180_15_2_9"/>
<dbReference type="PANTHER" id="PTHR23513:SF6">
    <property type="entry name" value="MAJOR FACILITATOR SUPERFAMILY ASSOCIATED DOMAIN-CONTAINING PROTEIN"/>
    <property type="match status" value="1"/>
</dbReference>
<dbReference type="CDD" id="cd06173">
    <property type="entry name" value="MFS_MefA_like"/>
    <property type="match status" value="1"/>
</dbReference>
<keyword evidence="8" id="KW-1185">Reference proteome</keyword>
<dbReference type="Pfam" id="PF07690">
    <property type="entry name" value="MFS_1"/>
    <property type="match status" value="1"/>
</dbReference>
<evidence type="ECO:0000256" key="2">
    <source>
        <dbReference type="ARBA" id="ARBA00022475"/>
    </source>
</evidence>
<keyword evidence="3 6" id="KW-0812">Transmembrane</keyword>
<dbReference type="AlphaFoldDB" id="A0A089MVJ6"/>
<evidence type="ECO:0000256" key="6">
    <source>
        <dbReference type="SAM" id="Phobius"/>
    </source>
</evidence>
<protein>
    <recommendedName>
        <fullName evidence="9">MFS transporter</fullName>
    </recommendedName>
</protein>
<comment type="subcellular location">
    <subcellularLocation>
        <location evidence="1">Cell membrane</location>
        <topology evidence="1">Multi-pass membrane protein</topology>
    </subcellularLocation>
</comment>
<feature type="transmembrane region" description="Helical" evidence="6">
    <location>
        <begin position="378"/>
        <end position="401"/>
    </location>
</feature>
<dbReference type="GO" id="GO:0005886">
    <property type="term" value="C:plasma membrane"/>
    <property type="evidence" value="ECO:0007669"/>
    <property type="project" value="UniProtKB-SubCell"/>
</dbReference>
<dbReference type="Gene3D" id="1.20.1250.20">
    <property type="entry name" value="MFS general substrate transporter like domains"/>
    <property type="match status" value="1"/>
</dbReference>
<feature type="transmembrane region" description="Helical" evidence="6">
    <location>
        <begin position="161"/>
        <end position="191"/>
    </location>
</feature>
<feature type="transmembrane region" description="Helical" evidence="6">
    <location>
        <begin position="80"/>
        <end position="99"/>
    </location>
</feature>